<dbReference type="EMBL" id="JAAIKZ010000037">
    <property type="protein sequence ID" value="NEX76698.1"/>
    <property type="molecule type" value="Genomic_DNA"/>
</dbReference>
<gene>
    <name evidence="2" type="ORF">G4911_18490</name>
</gene>
<keyword evidence="2" id="KW-0067">ATP-binding</keyword>
<comment type="caution">
    <text evidence="2">The sequence shown here is derived from an EMBL/GenBank/DDBJ whole genome shotgun (WGS) entry which is preliminary data.</text>
</comment>
<dbReference type="AlphaFoldDB" id="A0AAW9YFI3"/>
<keyword evidence="2" id="KW-0547">Nucleotide-binding</keyword>
<evidence type="ECO:0000313" key="3">
    <source>
        <dbReference type="Proteomes" id="UP000480681"/>
    </source>
</evidence>
<dbReference type="PANTHER" id="PTHR43581">
    <property type="entry name" value="ATP/GTP PHOSPHATASE"/>
    <property type="match status" value="1"/>
</dbReference>
<accession>A0AAW9YFI3</accession>
<dbReference type="InterPro" id="IPR051396">
    <property type="entry name" value="Bact_Antivir_Def_Nuclease"/>
</dbReference>
<dbReference type="SUPFAM" id="SSF52540">
    <property type="entry name" value="P-loop containing nucleoside triphosphate hydrolases"/>
    <property type="match status" value="1"/>
</dbReference>
<organism evidence="2 3">
    <name type="scientific">Aeromonas rivipollensis</name>
    <dbReference type="NCBI Taxonomy" id="948519"/>
    <lineage>
        <taxon>Bacteria</taxon>
        <taxon>Pseudomonadati</taxon>
        <taxon>Pseudomonadota</taxon>
        <taxon>Gammaproteobacteria</taxon>
        <taxon>Aeromonadales</taxon>
        <taxon>Aeromonadaceae</taxon>
        <taxon>Aeromonas</taxon>
    </lineage>
</organism>
<dbReference type="Proteomes" id="UP000480681">
    <property type="component" value="Unassembled WGS sequence"/>
</dbReference>
<evidence type="ECO:0000259" key="1">
    <source>
        <dbReference type="Pfam" id="PF13304"/>
    </source>
</evidence>
<dbReference type="RefSeq" id="WP_163149439.1">
    <property type="nucleotide sequence ID" value="NZ_JAAIKZ010000037.1"/>
</dbReference>
<dbReference type="Pfam" id="PF13304">
    <property type="entry name" value="AAA_21"/>
    <property type="match status" value="1"/>
</dbReference>
<proteinExistence type="predicted"/>
<feature type="domain" description="ATPase AAA-type core" evidence="1">
    <location>
        <begin position="157"/>
        <end position="266"/>
    </location>
</feature>
<dbReference type="Gene3D" id="3.40.50.300">
    <property type="entry name" value="P-loop containing nucleotide triphosphate hydrolases"/>
    <property type="match status" value="1"/>
</dbReference>
<dbReference type="PANTHER" id="PTHR43581:SF2">
    <property type="entry name" value="EXCINUCLEASE ATPASE SUBUNIT"/>
    <property type="match status" value="1"/>
</dbReference>
<dbReference type="GO" id="GO:0005524">
    <property type="term" value="F:ATP binding"/>
    <property type="evidence" value="ECO:0007669"/>
    <property type="project" value="UniProtKB-KW"/>
</dbReference>
<reference evidence="2 3" key="1">
    <citation type="submission" date="2020-02" db="EMBL/GenBank/DDBJ databases">
        <title>Genome sequencing of Aeromonas rivipollensis.</title>
        <authorList>
            <person name="Fono-Tamo Ubani E.K."/>
            <person name="Lekota K.E."/>
        </authorList>
    </citation>
    <scope>NUCLEOTIDE SEQUENCE [LARGE SCALE GENOMIC DNA]</scope>
    <source>
        <strain evidence="2 3">G87</strain>
    </source>
</reference>
<dbReference type="InterPro" id="IPR027417">
    <property type="entry name" value="P-loop_NTPase"/>
</dbReference>
<name>A0AAW9YFI3_9GAMM</name>
<protein>
    <submittedName>
        <fullName evidence="2">ATP-binding protein</fullName>
    </submittedName>
</protein>
<evidence type="ECO:0000313" key="2">
    <source>
        <dbReference type="EMBL" id="NEX76698.1"/>
    </source>
</evidence>
<dbReference type="InterPro" id="IPR003959">
    <property type="entry name" value="ATPase_AAA_core"/>
</dbReference>
<dbReference type="GO" id="GO:0016887">
    <property type="term" value="F:ATP hydrolysis activity"/>
    <property type="evidence" value="ECO:0007669"/>
    <property type="project" value="InterPro"/>
</dbReference>
<sequence>MITIYTGNNGSGKSRELSVLVRGAVKNKQHVIAISTSLTDRFPSRYSQGSYCYMGRKLNGNIYVKAVKQAFISAAKEADLFSYTLSNILEYAGFDPFIGFDMSSFNMNVEDYKYYYADEKDKHYDEEFMSLLYLIRHHIQDQGHMLWANAHTRYGDGLSGEIISKILLNEKKLRGFGFITKLDILLSKNENSFKLQNASTGELSLIATTLFIAANIKKSGTAIFIDEPENSLHPSWQQQYIKNILNVFPHSNIDLFIATHSPLLISGSIDEHNVSVLRSNGIYFSPVESEIKNVEKAYMEQFGIVTPENNALSQICIDLINGVESRSIQLTEAVDTLSKYKKYSYDSKQQEFIDKAIQLLHMAEGLQHD</sequence>